<name>A0A9J6CK23_POLVA</name>
<dbReference type="GO" id="GO:0043565">
    <property type="term" value="F:sequence-specific DNA binding"/>
    <property type="evidence" value="ECO:0007669"/>
    <property type="project" value="InterPro"/>
</dbReference>
<evidence type="ECO:0000256" key="4">
    <source>
        <dbReference type="ARBA" id="ARBA00023125"/>
    </source>
</evidence>
<keyword evidence="4 6" id="KW-0238">DNA-binding</keyword>
<dbReference type="OrthoDB" id="7970182at2759"/>
<evidence type="ECO:0000256" key="6">
    <source>
        <dbReference type="PROSITE-ProRule" id="PRU00070"/>
    </source>
</evidence>
<dbReference type="GO" id="GO:0005634">
    <property type="term" value="C:nucleus"/>
    <property type="evidence" value="ECO:0007669"/>
    <property type="project" value="UniProtKB-SubCell"/>
</dbReference>
<dbReference type="PROSITE" id="PS50809">
    <property type="entry name" value="DM_2"/>
    <property type="match status" value="1"/>
</dbReference>
<dbReference type="SMART" id="SM00696">
    <property type="entry name" value="DM9"/>
    <property type="match status" value="1"/>
</dbReference>
<dbReference type="SUPFAM" id="SSF82927">
    <property type="entry name" value="Cysteine-rich DNA binding domain, (DM domain)"/>
    <property type="match status" value="1"/>
</dbReference>
<dbReference type="PANTHER" id="PTHR31649:SF10">
    <property type="entry name" value="IP19903P-RELATED"/>
    <property type="match status" value="1"/>
</dbReference>
<feature type="domain" description="DM" evidence="9">
    <location>
        <begin position="109"/>
        <end position="162"/>
    </location>
</feature>
<evidence type="ECO:0000256" key="7">
    <source>
        <dbReference type="PROSITE-ProRule" id="PRU00175"/>
    </source>
</evidence>
<dbReference type="PROSITE" id="PS50089">
    <property type="entry name" value="ZF_RING_2"/>
    <property type="match status" value="1"/>
</dbReference>
<accession>A0A9J6CK23</accession>
<evidence type="ECO:0000256" key="2">
    <source>
        <dbReference type="ARBA" id="ARBA00022771"/>
    </source>
</evidence>
<keyword evidence="5 6" id="KW-0539">Nucleus</keyword>
<evidence type="ECO:0000256" key="1">
    <source>
        <dbReference type="ARBA" id="ARBA00022723"/>
    </source>
</evidence>
<evidence type="ECO:0000259" key="8">
    <source>
        <dbReference type="PROSITE" id="PS50089"/>
    </source>
</evidence>
<dbReference type="EMBL" id="JADBJN010000001">
    <property type="protein sequence ID" value="KAG5682578.1"/>
    <property type="molecule type" value="Genomic_DNA"/>
</dbReference>
<dbReference type="Pfam" id="PF13920">
    <property type="entry name" value="zf-C3HC4_3"/>
    <property type="match status" value="1"/>
</dbReference>
<dbReference type="InterPro" id="IPR001841">
    <property type="entry name" value="Znf_RING"/>
</dbReference>
<comment type="caution">
    <text evidence="10">The sequence shown here is derived from an EMBL/GenBank/DDBJ whole genome shotgun (WGS) entry which is preliminary data.</text>
</comment>
<dbReference type="InterPro" id="IPR001275">
    <property type="entry name" value="DM_DNA-bd"/>
</dbReference>
<dbReference type="InterPro" id="IPR013083">
    <property type="entry name" value="Znf_RING/FYVE/PHD"/>
</dbReference>
<evidence type="ECO:0000313" key="10">
    <source>
        <dbReference type="EMBL" id="KAG5682578.1"/>
    </source>
</evidence>
<evidence type="ECO:0000259" key="9">
    <source>
        <dbReference type="PROSITE" id="PS50809"/>
    </source>
</evidence>
<gene>
    <name evidence="10" type="ORF">PVAND_011923</name>
</gene>
<keyword evidence="11" id="KW-1185">Reference proteome</keyword>
<feature type="DNA-binding region" description="DM" evidence="6">
    <location>
        <begin position="109"/>
        <end position="162"/>
    </location>
</feature>
<dbReference type="Gene3D" id="4.10.1040.10">
    <property type="entry name" value="DM DNA-binding domain"/>
    <property type="match status" value="1"/>
</dbReference>
<protein>
    <recommendedName>
        <fullName evidence="12">RING-type domain-containing protein</fullName>
    </recommendedName>
</protein>
<dbReference type="Gene3D" id="3.30.40.10">
    <property type="entry name" value="Zinc/RING finger domain, C3HC4 (zinc finger)"/>
    <property type="match status" value="1"/>
</dbReference>
<comment type="subcellular location">
    <subcellularLocation>
        <location evidence="6">Nucleus</location>
    </subcellularLocation>
</comment>
<evidence type="ECO:0000313" key="11">
    <source>
        <dbReference type="Proteomes" id="UP001107558"/>
    </source>
</evidence>
<dbReference type="SMART" id="SM00184">
    <property type="entry name" value="RING"/>
    <property type="match status" value="1"/>
</dbReference>
<evidence type="ECO:0008006" key="12">
    <source>
        <dbReference type="Google" id="ProtNLM"/>
    </source>
</evidence>
<proteinExistence type="predicted"/>
<evidence type="ECO:0000256" key="5">
    <source>
        <dbReference type="ARBA" id="ARBA00023242"/>
    </source>
</evidence>
<organism evidence="10 11">
    <name type="scientific">Polypedilum vanderplanki</name>
    <name type="common">Sleeping chironomid midge</name>
    <dbReference type="NCBI Taxonomy" id="319348"/>
    <lineage>
        <taxon>Eukaryota</taxon>
        <taxon>Metazoa</taxon>
        <taxon>Ecdysozoa</taxon>
        <taxon>Arthropoda</taxon>
        <taxon>Hexapoda</taxon>
        <taxon>Insecta</taxon>
        <taxon>Pterygota</taxon>
        <taxon>Neoptera</taxon>
        <taxon>Endopterygota</taxon>
        <taxon>Diptera</taxon>
        <taxon>Nematocera</taxon>
        <taxon>Chironomoidea</taxon>
        <taxon>Chironomidae</taxon>
        <taxon>Chironominae</taxon>
        <taxon>Polypedilum</taxon>
        <taxon>Polypedilum</taxon>
    </lineage>
</organism>
<dbReference type="Proteomes" id="UP001107558">
    <property type="component" value="Chromosome 1"/>
</dbReference>
<dbReference type="InterPro" id="IPR006616">
    <property type="entry name" value="DM9_repeat"/>
</dbReference>
<dbReference type="GO" id="GO:0008270">
    <property type="term" value="F:zinc ion binding"/>
    <property type="evidence" value="ECO:0007669"/>
    <property type="project" value="UniProtKB-KW"/>
</dbReference>
<sequence>MCDDSMQNYNQNPVNFPFQKEKTEIFDLTFDGNKKANSSFTDNSQHFASTTFTNSTTNYQSESNSNLNLQLLSPPPAKIRILTEPLNNYNNSMPSSSSQGFNTPHVRMCRKCSFHGQKNPYKNHTSCPYKFCICSECQILNARKQKRKDFYNRFNLSLQVPKLDSTIEKAFDSTKNDSLKIRHEDKVEWIQYTNDLDKGFLVEGGKTNTGVISYIGRGYHNGHLLPTAIFPSTNPNNIALFKSTLNGNVYHLVNCEALIIADFEWKKNEMGKIPSNAVFCGIVNDDFQYVGRALYNESIIIGRVSKESGCLYILYGNEEILIQSFEVLVDKNNDITLTDEVPSQPTFDVPTKPSRNINENQCTICFESPVVGIFKECMHACLCADCIDIVNRKKEYNGKVMCPICRKLNYKAEKFFMV</sequence>
<feature type="domain" description="RING-type" evidence="8">
    <location>
        <begin position="362"/>
        <end position="406"/>
    </location>
</feature>
<keyword evidence="2 7" id="KW-0863">Zinc-finger</keyword>
<dbReference type="InterPro" id="IPR036407">
    <property type="entry name" value="DM_DNA-bd_sf"/>
</dbReference>
<dbReference type="SMART" id="SM00301">
    <property type="entry name" value="DM"/>
    <property type="match status" value="1"/>
</dbReference>
<reference evidence="10" key="1">
    <citation type="submission" date="2021-03" db="EMBL/GenBank/DDBJ databases">
        <title>Chromosome level genome of the anhydrobiotic midge Polypedilum vanderplanki.</title>
        <authorList>
            <person name="Yoshida Y."/>
            <person name="Kikawada T."/>
            <person name="Gusev O."/>
        </authorList>
    </citation>
    <scope>NUCLEOTIDE SEQUENCE</scope>
    <source>
        <strain evidence="10">NIAS01</strain>
        <tissue evidence="10">Whole body or cell culture</tissue>
    </source>
</reference>
<dbReference type="GO" id="GO:0006355">
    <property type="term" value="P:regulation of DNA-templated transcription"/>
    <property type="evidence" value="ECO:0007669"/>
    <property type="project" value="InterPro"/>
</dbReference>
<dbReference type="AlphaFoldDB" id="A0A9J6CK23"/>
<dbReference type="Pfam" id="PF00751">
    <property type="entry name" value="DM"/>
    <property type="match status" value="1"/>
</dbReference>
<keyword evidence="1 6" id="KW-0479">Metal-binding</keyword>
<evidence type="ECO:0000256" key="3">
    <source>
        <dbReference type="ARBA" id="ARBA00022833"/>
    </source>
</evidence>
<dbReference type="PANTHER" id="PTHR31649">
    <property type="entry name" value="AGAP009604-PA"/>
    <property type="match status" value="1"/>
</dbReference>
<dbReference type="SUPFAM" id="SSF57850">
    <property type="entry name" value="RING/U-box"/>
    <property type="match status" value="1"/>
</dbReference>
<keyword evidence="3 6" id="KW-0862">Zinc</keyword>
<dbReference type="Pfam" id="PF11901">
    <property type="entry name" value="DM9"/>
    <property type="match status" value="1"/>
</dbReference>